<gene>
    <name evidence="1" type="ORF">DBV39_16385</name>
</gene>
<reference evidence="1 2" key="1">
    <citation type="submission" date="2018-04" db="EMBL/GenBank/DDBJ databases">
        <title>Bordetella sp. HZ20 isolated from seawater.</title>
        <authorList>
            <person name="Sun C."/>
        </authorList>
    </citation>
    <scope>NUCLEOTIDE SEQUENCE [LARGE SCALE GENOMIC DNA]</scope>
    <source>
        <strain evidence="1 2">HZ20</strain>
    </source>
</reference>
<dbReference type="EMBL" id="CP028901">
    <property type="protein sequence ID" value="AWB35046.1"/>
    <property type="molecule type" value="Genomic_DNA"/>
</dbReference>
<sequence length="141" mass="15902">MNLFVMRSIARVQVESASMIVQRDCDSAFLAKHATQDGHSPSRLAKGQRARRLRNRYQNARDCASFTNRQAGCLAAIPRWLLRQSRSRGKEGLCKVPAGMLYVARRRARIPLARTPSEPPLALAMGWFRISKGRAHCLDCH</sequence>
<accession>A0A2R4XML2</accession>
<proteinExistence type="predicted"/>
<organism evidence="1 2">
    <name type="scientific">Orrella marina</name>
    <dbReference type="NCBI Taxonomy" id="2163011"/>
    <lineage>
        <taxon>Bacteria</taxon>
        <taxon>Pseudomonadati</taxon>
        <taxon>Pseudomonadota</taxon>
        <taxon>Betaproteobacteria</taxon>
        <taxon>Burkholderiales</taxon>
        <taxon>Alcaligenaceae</taxon>
        <taxon>Orrella</taxon>
    </lineage>
</organism>
<dbReference type="KEGG" id="boz:DBV39_16385"/>
<evidence type="ECO:0000313" key="2">
    <source>
        <dbReference type="Proteomes" id="UP000244571"/>
    </source>
</evidence>
<keyword evidence="2" id="KW-1185">Reference proteome</keyword>
<evidence type="ECO:0000313" key="1">
    <source>
        <dbReference type="EMBL" id="AWB35046.1"/>
    </source>
</evidence>
<protein>
    <submittedName>
        <fullName evidence="1">Uncharacterized protein</fullName>
    </submittedName>
</protein>
<dbReference type="Proteomes" id="UP000244571">
    <property type="component" value="Chromosome"/>
</dbReference>
<dbReference type="AlphaFoldDB" id="A0A2R4XML2"/>
<name>A0A2R4XML2_9BURK</name>